<organism evidence="1 2">
    <name type="scientific">Entomophthora muscae</name>
    <dbReference type="NCBI Taxonomy" id="34485"/>
    <lineage>
        <taxon>Eukaryota</taxon>
        <taxon>Fungi</taxon>
        <taxon>Fungi incertae sedis</taxon>
        <taxon>Zoopagomycota</taxon>
        <taxon>Entomophthoromycotina</taxon>
        <taxon>Entomophthoromycetes</taxon>
        <taxon>Entomophthorales</taxon>
        <taxon>Entomophthoraceae</taxon>
        <taxon>Entomophthora</taxon>
    </lineage>
</organism>
<keyword evidence="2" id="KW-1185">Reference proteome</keyword>
<gene>
    <name evidence="1" type="ORF">DSO57_1008491</name>
</gene>
<protein>
    <submittedName>
        <fullName evidence="1">Uncharacterized protein</fullName>
    </submittedName>
</protein>
<sequence length="230" mass="26170">MEEGYLSHAPRKNKKRWHHAKHIVMSLCFQNIMSGLACTYLIATSIGIVLERRNARLKTLPVSVVSGINLFIMMVFFTEALVRAKLYIALLIFISAVFEVIDLLHFLQLKWLIPILATMRLISSLRTIAMLYKKAIDAELLINELLEDTIHQLNYELDIKDSDQARLIEELAAKRKKILQIENDSQVVKSKMITAQRSSWGSLVPATYGITSVSRPSSKDSTQSFISKLH</sequence>
<reference evidence="1" key="1">
    <citation type="submission" date="2022-04" db="EMBL/GenBank/DDBJ databases">
        <title>Genome of the entomopathogenic fungus Entomophthora muscae.</title>
        <authorList>
            <person name="Elya C."/>
            <person name="Lovett B.R."/>
            <person name="Lee E."/>
            <person name="Macias A.M."/>
            <person name="Hajek A.E."/>
            <person name="De Bivort B.L."/>
            <person name="Kasson M.T."/>
            <person name="De Fine Licht H.H."/>
            <person name="Stajich J.E."/>
        </authorList>
    </citation>
    <scope>NUCLEOTIDE SEQUENCE</scope>
    <source>
        <strain evidence="1">Berkeley</strain>
    </source>
</reference>
<proteinExistence type="predicted"/>
<dbReference type="Proteomes" id="UP001165960">
    <property type="component" value="Unassembled WGS sequence"/>
</dbReference>
<comment type="caution">
    <text evidence="1">The sequence shown here is derived from an EMBL/GenBank/DDBJ whole genome shotgun (WGS) entry which is preliminary data.</text>
</comment>
<accession>A0ACC2SW99</accession>
<evidence type="ECO:0000313" key="2">
    <source>
        <dbReference type="Proteomes" id="UP001165960"/>
    </source>
</evidence>
<name>A0ACC2SW99_9FUNG</name>
<dbReference type="EMBL" id="QTSX02004286">
    <property type="protein sequence ID" value="KAJ9066554.1"/>
    <property type="molecule type" value="Genomic_DNA"/>
</dbReference>
<evidence type="ECO:0000313" key="1">
    <source>
        <dbReference type="EMBL" id="KAJ9066554.1"/>
    </source>
</evidence>